<reference evidence="1 2" key="1">
    <citation type="submission" date="2016-10" db="EMBL/GenBank/DDBJ databases">
        <authorList>
            <person name="de Groot N.N."/>
        </authorList>
    </citation>
    <scope>NUCLEOTIDE SEQUENCE [LARGE SCALE GENOMIC DNA]</scope>
    <source>
        <strain evidence="1 2">DSM 14045</strain>
    </source>
</reference>
<dbReference type="STRING" id="1122142.SAMN02910414_02499"/>
<organism evidence="1 2">
    <name type="scientific">Lachnobacterium bovis DSM 14045</name>
    <dbReference type="NCBI Taxonomy" id="1122142"/>
    <lineage>
        <taxon>Bacteria</taxon>
        <taxon>Bacillati</taxon>
        <taxon>Bacillota</taxon>
        <taxon>Clostridia</taxon>
        <taxon>Lachnospirales</taxon>
        <taxon>Lachnospiraceae</taxon>
        <taxon>Lachnobacterium</taxon>
    </lineage>
</organism>
<evidence type="ECO:0000313" key="1">
    <source>
        <dbReference type="EMBL" id="SDY85191.1"/>
    </source>
</evidence>
<feature type="non-terminal residue" evidence="1">
    <location>
        <position position="340"/>
    </location>
</feature>
<accession>A0A1H3N8C4</accession>
<name>A0A1H3N8C4_9FIRM</name>
<sequence length="340" mass="40304">VKRFFKDKKKTKEYNTRRKKVYIDYLLKMRKKIIKKQLEEKIAYEYISPTTEDVLQMVEEKSARLYERNLIDDDFLEVCMGYFDGNSALDIKYARDELTVEKDDLEIKAKDTVKEFKKMKNIPLSVSLRKANLGLVGSKENVNKKLKRLLAQITFFHSYHDLEIVFINDAKYEKEFEYIKWYPHLKIHSINVSGRICSASGKETLSSLQQILKERKQILEEDKKDHIFKPYFLFVINEPKIILNHPIMEYLQEMEMDLGCSVIYTTENEANLPEYINTIVLLENSEKGRLLIEEGERKNKRFNLYKKLPLPESNTRIVVNEENTEVQNYLNNNAENNLES</sequence>
<gene>
    <name evidence="1" type="ORF">SAMN02910414_02499</name>
</gene>
<dbReference type="Proteomes" id="UP000183918">
    <property type="component" value="Unassembled WGS sequence"/>
</dbReference>
<dbReference type="AlphaFoldDB" id="A0A1H3N8C4"/>
<evidence type="ECO:0000313" key="2">
    <source>
        <dbReference type="Proteomes" id="UP000183918"/>
    </source>
</evidence>
<dbReference type="EMBL" id="FNPG01000058">
    <property type="protein sequence ID" value="SDY85191.1"/>
    <property type="molecule type" value="Genomic_DNA"/>
</dbReference>
<proteinExistence type="predicted"/>
<protein>
    <submittedName>
        <fullName evidence="1">DNA segregation ATPase FtsK/SpoIIIE, S-DNA-T family</fullName>
    </submittedName>
</protein>
<feature type="non-terminal residue" evidence="1">
    <location>
        <position position="1"/>
    </location>
</feature>
<keyword evidence="2" id="KW-1185">Reference proteome</keyword>